<feature type="region of interest" description="Disordered" evidence="1">
    <location>
        <begin position="166"/>
        <end position="201"/>
    </location>
</feature>
<keyword evidence="4" id="KW-1185">Reference proteome</keyword>
<evidence type="ECO:0000313" key="4">
    <source>
        <dbReference type="Proteomes" id="UP000008909"/>
    </source>
</evidence>
<dbReference type="Gene3D" id="1.25.40.990">
    <property type="match status" value="1"/>
</dbReference>
<feature type="compositionally biased region" description="Polar residues" evidence="1">
    <location>
        <begin position="185"/>
        <end position="198"/>
    </location>
</feature>
<gene>
    <name evidence="3" type="ORF">CLF_107286</name>
</gene>
<dbReference type="PANTHER" id="PTHR12436:SF3">
    <property type="entry name" value="GERMINAL-CENTER ASSOCIATED NUCLEAR PROTEIN"/>
    <property type="match status" value="1"/>
</dbReference>
<feature type="domain" description="SAC3/GANP/THP3 conserved" evidence="2">
    <location>
        <begin position="412"/>
        <end position="715"/>
    </location>
</feature>
<proteinExistence type="predicted"/>
<dbReference type="Pfam" id="PF03399">
    <property type="entry name" value="SAC3_GANP"/>
    <property type="match status" value="1"/>
</dbReference>
<dbReference type="EMBL" id="DF143236">
    <property type="protein sequence ID" value="GAA52067.1"/>
    <property type="molecule type" value="Genomic_DNA"/>
</dbReference>
<dbReference type="SUPFAM" id="SSF54928">
    <property type="entry name" value="RNA-binding domain, RBD"/>
    <property type="match status" value="1"/>
</dbReference>
<name>G7YGI4_CLOSI</name>
<dbReference type="GO" id="GO:0070390">
    <property type="term" value="C:transcription export complex 2"/>
    <property type="evidence" value="ECO:0007669"/>
    <property type="project" value="TreeGrafter"/>
</dbReference>
<dbReference type="Proteomes" id="UP000008909">
    <property type="component" value="Unassembled WGS sequence"/>
</dbReference>
<dbReference type="InterPro" id="IPR045107">
    <property type="entry name" value="SAC3/GANP/THP3"/>
</dbReference>
<evidence type="ECO:0000313" key="3">
    <source>
        <dbReference type="EMBL" id="GAA52067.1"/>
    </source>
</evidence>
<dbReference type="STRING" id="79923.G7YGI4"/>
<dbReference type="InterPro" id="IPR035979">
    <property type="entry name" value="RBD_domain_sf"/>
</dbReference>
<dbReference type="GO" id="GO:0005737">
    <property type="term" value="C:cytoplasm"/>
    <property type="evidence" value="ECO:0007669"/>
    <property type="project" value="TreeGrafter"/>
</dbReference>
<feature type="region of interest" description="Disordered" evidence="1">
    <location>
        <begin position="327"/>
        <end position="347"/>
    </location>
</feature>
<dbReference type="Gene3D" id="3.30.70.330">
    <property type="match status" value="1"/>
</dbReference>
<dbReference type="InterPro" id="IPR005062">
    <property type="entry name" value="SAC3/GANP/THP3_conserved"/>
</dbReference>
<protein>
    <submittedName>
        <fullName evidence="3">Minichromosome maintenance complex component 3 associated protein</fullName>
    </submittedName>
</protein>
<accession>G7YGI4</accession>
<dbReference type="InterPro" id="IPR012677">
    <property type="entry name" value="Nucleotide-bd_a/b_plait_sf"/>
</dbReference>
<dbReference type="GO" id="GO:0003676">
    <property type="term" value="F:nucleic acid binding"/>
    <property type="evidence" value="ECO:0007669"/>
    <property type="project" value="InterPro"/>
</dbReference>
<evidence type="ECO:0000259" key="2">
    <source>
        <dbReference type="Pfam" id="PF03399"/>
    </source>
</evidence>
<dbReference type="InParanoid" id="G7YGI4"/>
<dbReference type="PANTHER" id="PTHR12436">
    <property type="entry name" value="80 KDA MCM3-ASSOCIATED PROTEIN"/>
    <property type="match status" value="1"/>
</dbReference>
<reference evidence="3" key="1">
    <citation type="journal article" date="2011" name="Genome Biol.">
        <title>The draft genome of the carcinogenic human liver fluke Clonorchis sinensis.</title>
        <authorList>
            <person name="Wang X."/>
            <person name="Chen W."/>
            <person name="Huang Y."/>
            <person name="Sun J."/>
            <person name="Men J."/>
            <person name="Liu H."/>
            <person name="Luo F."/>
            <person name="Guo L."/>
            <person name="Lv X."/>
            <person name="Deng C."/>
            <person name="Zhou C."/>
            <person name="Fan Y."/>
            <person name="Li X."/>
            <person name="Huang L."/>
            <person name="Hu Y."/>
            <person name="Liang C."/>
            <person name="Hu X."/>
            <person name="Xu J."/>
            <person name="Yu X."/>
        </authorList>
    </citation>
    <scope>NUCLEOTIDE SEQUENCE [LARGE SCALE GENOMIC DNA]</scope>
    <source>
        <strain evidence="3">Henan</strain>
    </source>
</reference>
<organism evidence="3 4">
    <name type="scientific">Clonorchis sinensis</name>
    <name type="common">Chinese liver fluke</name>
    <dbReference type="NCBI Taxonomy" id="79923"/>
    <lineage>
        <taxon>Eukaryota</taxon>
        <taxon>Metazoa</taxon>
        <taxon>Spiralia</taxon>
        <taxon>Lophotrochozoa</taxon>
        <taxon>Platyhelminthes</taxon>
        <taxon>Trematoda</taxon>
        <taxon>Digenea</taxon>
        <taxon>Opisthorchiida</taxon>
        <taxon>Opisthorchiata</taxon>
        <taxon>Opisthorchiidae</taxon>
        <taxon>Clonorchis</taxon>
    </lineage>
</organism>
<feature type="region of interest" description="Disordered" evidence="1">
    <location>
        <begin position="280"/>
        <end position="312"/>
    </location>
</feature>
<evidence type="ECO:0000256" key="1">
    <source>
        <dbReference type="SAM" id="MobiDB-lite"/>
    </source>
</evidence>
<dbReference type="GO" id="GO:0006406">
    <property type="term" value="P:mRNA export from nucleus"/>
    <property type="evidence" value="ECO:0007669"/>
    <property type="project" value="TreeGrafter"/>
</dbReference>
<feature type="compositionally biased region" description="Polar residues" evidence="1">
    <location>
        <begin position="280"/>
        <end position="298"/>
    </location>
</feature>
<sequence>MPCISQVSKAVIKLHIPELVCFSIRHGLYTCPAFALELTDDQLIGKISRDLAYHLFASGHYTAPSSRDPLTNIPFTNLYPVFEPNTPCFMYSRFLKPTSFKELQMFGSDNQTEHNLFAGIKSASNAGLFRVTDTVSSDKTGVLFSGSSFPSTGLFGLTVSCSPKQTSILTNESPPGHPLDIDAPSSKTLSPQPSNRSPTHWPAIKLSRLPIGFNRKSWLQQYFERFGTVTRVLCQPTLDAAYVAFETVTAAQRAKRHGHDTVADGETLPTSVLLTMAQCRSRSNTGPSTGTGQPLQSASRHKPSPVQPNLPREQHLKTIENFGGTGATAVRLDSSGEREVVPPPEVGPLRNLFGSTVEERLSILQAHYQMQRQQRPAQVAFQPFEFGPLDSSMSEDALDPRAATIRGTCMDMCPELERYFREFHHRVSVFECLSSTLAAPSSWQMDHTRAVKDYERSSADQPVPLPCELRPAPVLRRTMAYLLASIADRPELDNTRSLWKPWYEFMWTRTRAIRKDIVQQRLCCPVIVGVMERIARFHIFCAARLVDQPIDSFDPRINSENLTQCLQTLKEMYSDLDADTGDQSNCFCPNEAEFRAYMLLMNLNDQGALNDVQKLPSHLLRSPEMRFAVSVHESVTTNNYIRFFRLVHQATFLSACLMHRYFVQVRSQALIRLAASFAGHPRKDVQYPLSTLTRQLGFEDTQEAKSFCECWGLTVYVNQLVFEKQTPPQPPELAWRERRSLRLIEQKRSSIPLSTVFNGGPVCRDDAVPPPVHSSFDNENRFVGKDELEEPNRSQPSTVSYSVPMPAFIPAEPPNLPPVDRKPQNPYMKELLGNKPLVMNFIDQWVDEFLDFRGVARQVLVEESVLRTVLMELIECTVRQEVHKMATETLNTQHQTVQERTSTELRDSLLESVLITECQRIAQHCLALASLCRDMLEFEFLPILTETVIRNCWLSTKADHFRRRHLLQACFHRFHLCMHQKQCAEREHALFQSMPACPPPHLNALSLVGPKVLTGTVMNSPDSQRWHDASSKRPRFSSWAQQMDDKITWQPVPLAPQLIGCSLGLYSPMSAARLRKALSVITAWLRIKLSNCRLISVPNLIGCSPDTSKLTGLLCLGSPDELVLRCSTQNKLPVLVFIPKDMTSDEKDGKYFTPDASLVYAVSFSWTGMDQFVPNQSWSVVLQDGLDWLASNILPKSIATQLSPRRSRSDRLSNQIRLVDIIWHLVDRLFFHPLSTLSQTWKEKGLVAPCPSSVFHLYRVAVDRICSRLNTTQLSITVQSDLHIPTESVQLLTDSHTWDQFLQNWSAFSEQLHLSPYTYFWVQTAISHVEKSFHASAGLLDLAPLPVLAPWLTLCMATVRDRLEQLEHSDVADQPAELVSIENLLELLCETEDQEILAEFTSHFSTLGEPCTTYVSAVDLSLANSSQHQIAIRLRGSTRTSPANPTSRSLLLKLDSLRHRMDTFEESMQEVLEQTGVSSKLSLTNTCTTFSRVSKL</sequence>
<reference key="2">
    <citation type="submission" date="2011-10" db="EMBL/GenBank/DDBJ databases">
        <title>The genome and transcriptome sequence of Clonorchis sinensis provide insights into the carcinogenic liver fluke.</title>
        <authorList>
            <person name="Wang X."/>
            <person name="Huang Y."/>
            <person name="Chen W."/>
            <person name="Liu H."/>
            <person name="Guo L."/>
            <person name="Chen Y."/>
            <person name="Luo F."/>
            <person name="Zhou W."/>
            <person name="Sun J."/>
            <person name="Mao Q."/>
            <person name="Liang P."/>
            <person name="Zhou C."/>
            <person name="Tian Y."/>
            <person name="Men J."/>
            <person name="Lv X."/>
            <person name="Huang L."/>
            <person name="Zhou J."/>
            <person name="Hu Y."/>
            <person name="Li R."/>
            <person name="Zhang F."/>
            <person name="Lei H."/>
            <person name="Li X."/>
            <person name="Hu X."/>
            <person name="Liang C."/>
            <person name="Xu J."/>
            <person name="Wu Z."/>
            <person name="Yu X."/>
        </authorList>
    </citation>
    <scope>NUCLEOTIDE SEQUENCE</scope>
    <source>
        <strain>Henan</strain>
    </source>
</reference>